<gene>
    <name evidence="1" type="ORF">ABVC42_00355</name>
    <name evidence="2" type="ORF">CEE75_12105</name>
</gene>
<evidence type="ECO:0000313" key="1">
    <source>
        <dbReference type="EMBL" id="MES5148412.1"/>
    </source>
</evidence>
<accession>A0A135Z8R5</accession>
<proteinExistence type="predicted"/>
<protein>
    <submittedName>
        <fullName evidence="2">Uncharacterized protein</fullName>
    </submittedName>
</protein>
<name>A0A135Z8R5_9LACO</name>
<dbReference type="Proteomes" id="UP001434419">
    <property type="component" value="Unassembled WGS sequence"/>
</dbReference>
<reference evidence="1" key="2">
    <citation type="submission" date="2024-06" db="EMBL/GenBank/DDBJ databases">
        <title>Vaginal Lactobacillus fatty acid response mechanisms reveal a metabolite-targeted strategy for bacterial vaginosis treatment.</title>
        <authorList>
            <person name="Zhu M."/>
            <person name="Blainey P.C."/>
            <person name="Bloom S.M."/>
            <person name="Kwon D.S."/>
        </authorList>
    </citation>
    <scope>NUCLEOTIDE SEQUENCE</scope>
    <source>
        <strain evidence="1">194_F1_1</strain>
    </source>
</reference>
<evidence type="ECO:0000313" key="4">
    <source>
        <dbReference type="Proteomes" id="UP001434419"/>
    </source>
</evidence>
<organism evidence="2 3">
    <name type="scientific">Lactobacillus crispatus</name>
    <dbReference type="NCBI Taxonomy" id="47770"/>
    <lineage>
        <taxon>Bacteria</taxon>
        <taxon>Bacillati</taxon>
        <taxon>Bacillota</taxon>
        <taxon>Bacilli</taxon>
        <taxon>Lactobacillales</taxon>
        <taxon>Lactobacillaceae</taxon>
        <taxon>Lactobacillus</taxon>
    </lineage>
</organism>
<dbReference type="EMBL" id="JBETVU010000007">
    <property type="protein sequence ID" value="MES5148412.1"/>
    <property type="molecule type" value="Genomic_DNA"/>
</dbReference>
<comment type="caution">
    <text evidence="2">The sequence shown here is derived from an EMBL/GenBank/DDBJ whole genome shotgun (WGS) entry which is preliminary data.</text>
</comment>
<reference evidence="2 3" key="1">
    <citation type="submission" date="2017-06" db="EMBL/GenBank/DDBJ databases">
        <authorList>
            <person name="Swanenburg J."/>
            <person name="Kort R."/>
        </authorList>
    </citation>
    <scope>NUCLEOTIDE SEQUENCE [LARGE SCALE GENOMIC DNA]</scope>
    <source>
        <strain evidence="2 3">RL05</strain>
    </source>
</reference>
<dbReference type="AlphaFoldDB" id="A0A135Z8R5"/>
<dbReference type="Proteomes" id="UP000295195">
    <property type="component" value="Unassembled WGS sequence"/>
</dbReference>
<sequence length="334" mass="39190">MIDGLNNFTLDSVSKMEQEHLKAFWQSDDPTLSDAINYYFPIFLANVTAKKNQKYLSLSSDDKNDVVRELNERFQTAMNYAFIKGHQQVYFIILPNVLTKIIFKKDSFEDPKIRSRFLGRFFASLPTKVYQELITKKDIFELMKYCSGYFENSLRIITDMSKIFFTKGASIAYDEIRRDVVKVDYHITGYSKMLNAPYNQSFDVTPSFVGTFDVEHLDYESWDIRWNETYSQDLQNTLVGKLIVNRFQPEEVKAYAGVGAETYESINQFYEVNRSYQDTDSKYLYQAQMIFAMPDGIGSTRALIPEEYEHIKISLRDTLCRRLHVRRNKIFVTI</sequence>
<keyword evidence="4" id="KW-1185">Reference proteome</keyword>
<dbReference type="EMBL" id="NKLP01000257">
    <property type="protein sequence ID" value="TDN28930.1"/>
    <property type="molecule type" value="Genomic_DNA"/>
</dbReference>
<dbReference type="RefSeq" id="WP_060462867.1">
    <property type="nucleotide sequence ID" value="NZ_CP083390.1"/>
</dbReference>
<evidence type="ECO:0000313" key="2">
    <source>
        <dbReference type="EMBL" id="TDN28930.1"/>
    </source>
</evidence>
<evidence type="ECO:0000313" key="3">
    <source>
        <dbReference type="Proteomes" id="UP000295195"/>
    </source>
</evidence>